<evidence type="ECO:0000313" key="6">
    <source>
        <dbReference type="EMBL" id="CAI9288277.1"/>
    </source>
</evidence>
<sequence length="126" mass="14813">MLKSFKFIRVWEVVKRNIRWRELATYEETANPAKEAEHLHIRAHNKSHWMVIGDHDLRVPYTGTEAWTRSLGYKVIDEWRSWKVDDQIAGYTQGYDKNLTFLTVKGAGHRVPEYKPKEALVFTPVG</sequence>
<reference evidence="6" key="1">
    <citation type="submission" date="2023-04" db="EMBL/GenBank/DDBJ databases">
        <authorList>
            <person name="Vijverberg K."/>
            <person name="Xiong W."/>
            <person name="Schranz E."/>
        </authorList>
    </citation>
    <scope>NUCLEOTIDE SEQUENCE</scope>
</reference>
<dbReference type="EMBL" id="OX465081">
    <property type="protein sequence ID" value="CAI9288277.1"/>
    <property type="molecule type" value="Genomic_DNA"/>
</dbReference>
<protein>
    <recommendedName>
        <fullName evidence="8">Carboxypeptidase</fullName>
    </recommendedName>
</protein>
<dbReference type="GO" id="GO:0004185">
    <property type="term" value="F:serine-type carboxypeptidase activity"/>
    <property type="evidence" value="ECO:0007669"/>
    <property type="project" value="InterPro"/>
</dbReference>
<keyword evidence="7" id="KW-1185">Reference proteome</keyword>
<dbReference type="Gene3D" id="3.40.50.12670">
    <property type="match status" value="1"/>
</dbReference>
<keyword evidence="3" id="KW-0645">Protease</keyword>
<accession>A0AA35ZAK0</accession>
<evidence type="ECO:0000256" key="4">
    <source>
        <dbReference type="ARBA" id="ARBA00022801"/>
    </source>
</evidence>
<dbReference type="PROSITE" id="PS00560">
    <property type="entry name" value="CARBOXYPEPT_SER_HIS"/>
    <property type="match status" value="1"/>
</dbReference>
<dbReference type="Pfam" id="PF00450">
    <property type="entry name" value="Peptidase_S10"/>
    <property type="match status" value="1"/>
</dbReference>
<keyword evidence="2" id="KW-0121">Carboxypeptidase</keyword>
<comment type="similarity">
    <text evidence="1">Belongs to the peptidase S10 family.</text>
</comment>
<dbReference type="SUPFAM" id="SSF53474">
    <property type="entry name" value="alpha/beta-Hydrolases"/>
    <property type="match status" value="1"/>
</dbReference>
<dbReference type="InterPro" id="IPR029058">
    <property type="entry name" value="AB_hydrolase_fold"/>
</dbReference>
<proteinExistence type="inferred from homology"/>
<dbReference type="AlphaFoldDB" id="A0AA35ZAK0"/>
<evidence type="ECO:0008006" key="8">
    <source>
        <dbReference type="Google" id="ProtNLM"/>
    </source>
</evidence>
<keyword evidence="5" id="KW-0325">Glycoprotein</keyword>
<dbReference type="InterPro" id="IPR001563">
    <property type="entry name" value="Peptidase_S10"/>
</dbReference>
<gene>
    <name evidence="6" type="ORF">LSALG_LOCUS27591</name>
</gene>
<keyword evidence="4" id="KW-0378">Hydrolase</keyword>
<evidence type="ECO:0000313" key="7">
    <source>
        <dbReference type="Proteomes" id="UP001177003"/>
    </source>
</evidence>
<dbReference type="Proteomes" id="UP001177003">
    <property type="component" value="Chromosome 5"/>
</dbReference>
<name>A0AA35ZAK0_LACSI</name>
<evidence type="ECO:0000256" key="3">
    <source>
        <dbReference type="ARBA" id="ARBA00022670"/>
    </source>
</evidence>
<evidence type="ECO:0000256" key="1">
    <source>
        <dbReference type="ARBA" id="ARBA00009431"/>
    </source>
</evidence>
<evidence type="ECO:0000256" key="5">
    <source>
        <dbReference type="ARBA" id="ARBA00023180"/>
    </source>
</evidence>
<evidence type="ECO:0000256" key="2">
    <source>
        <dbReference type="ARBA" id="ARBA00022645"/>
    </source>
</evidence>
<organism evidence="6 7">
    <name type="scientific">Lactuca saligna</name>
    <name type="common">Willowleaf lettuce</name>
    <dbReference type="NCBI Taxonomy" id="75948"/>
    <lineage>
        <taxon>Eukaryota</taxon>
        <taxon>Viridiplantae</taxon>
        <taxon>Streptophyta</taxon>
        <taxon>Embryophyta</taxon>
        <taxon>Tracheophyta</taxon>
        <taxon>Spermatophyta</taxon>
        <taxon>Magnoliopsida</taxon>
        <taxon>eudicotyledons</taxon>
        <taxon>Gunneridae</taxon>
        <taxon>Pentapetalae</taxon>
        <taxon>asterids</taxon>
        <taxon>campanulids</taxon>
        <taxon>Asterales</taxon>
        <taxon>Asteraceae</taxon>
        <taxon>Cichorioideae</taxon>
        <taxon>Cichorieae</taxon>
        <taxon>Lactucinae</taxon>
        <taxon>Lactuca</taxon>
    </lineage>
</organism>
<dbReference type="GO" id="GO:0006508">
    <property type="term" value="P:proteolysis"/>
    <property type="evidence" value="ECO:0007669"/>
    <property type="project" value="UniProtKB-KW"/>
</dbReference>
<dbReference type="InterPro" id="IPR033124">
    <property type="entry name" value="Ser_caboxypep_his_AS"/>
</dbReference>